<reference evidence="1 3" key="4">
    <citation type="journal article" date="2002" name="Genome Biol.">
        <title>The transposable elements of the Drosophila melanogaster euchromatin: a genomics perspective.</title>
        <authorList>
            <person name="Kaminker J.S."/>
            <person name="Bergman C.M."/>
            <person name="Kronmiller B."/>
            <person name="Carlson J."/>
            <person name="Svirskas R."/>
            <person name="Patel S."/>
            <person name="Frise E."/>
            <person name="Wheeler D.A."/>
            <person name="Lewis S.E."/>
            <person name="Rubin G.M."/>
            <person name="Ashburner M."/>
            <person name="Celniker S.E."/>
        </authorList>
    </citation>
    <scope>NUCLEOTIDE SEQUENCE [LARGE SCALE GENOMIC DNA]</scope>
    <source>
        <strain evidence="3">Berkeley</strain>
    </source>
</reference>
<dbReference type="Proteomes" id="UP000000803">
    <property type="component" value="Chromosome 2L"/>
</dbReference>
<dbReference type="ExpressionAtlas" id="X2JB35">
    <property type="expression patterns" value="baseline and differential"/>
</dbReference>
<dbReference type="PROSITE" id="PS51257">
    <property type="entry name" value="PROKAR_LIPOPROTEIN"/>
    <property type="match status" value="1"/>
</dbReference>
<accession>X2JB35</accession>
<sequence>MCVRLVGSALSVANWASSACASSPVPRSVFSP</sequence>
<reference evidence="1 3" key="7">
    <citation type="journal article" date="2007" name="Science">
        <title>The Release 5.1 annotation of Drosophila melanogaster heterochromatin.</title>
        <authorList>
            <person name="Smith C.D."/>
            <person name="Shu S."/>
            <person name="Mungall C.J."/>
            <person name="Karpen G.H."/>
        </authorList>
    </citation>
    <scope>NUCLEOTIDE SEQUENCE [LARGE SCALE GENOMIC DNA]</scope>
    <source>
        <strain evidence="3">Berkeley</strain>
    </source>
</reference>
<protein>
    <submittedName>
        <fullName evidence="1">Uncharacterized protein, isoform B</fullName>
    </submittedName>
</protein>
<reference evidence="1 3" key="6">
    <citation type="journal article" date="2005" name="PLoS Comput. Biol.">
        <title>Combined evidence annotation of transposable elements in genome sequences.</title>
        <authorList>
            <person name="Quesneville H."/>
            <person name="Bergman C.M."/>
            <person name="Andrieu O."/>
            <person name="Autard D."/>
            <person name="Nouaud D."/>
            <person name="Ashburner M."/>
            <person name="Anxolabehere D."/>
        </authorList>
    </citation>
    <scope>NUCLEOTIDE SEQUENCE [LARGE SCALE GENOMIC DNA]</scope>
    <source>
        <strain evidence="3">Berkeley</strain>
    </source>
</reference>
<dbReference type="DNASU" id="12798024"/>
<gene>
    <name evidence="1" type="primary">Dmel\CG43233</name>
    <name evidence="1 2" type="ORF">CG43233</name>
    <name evidence="1" type="ORF">Dmel_CG43233</name>
</gene>
<proteinExistence type="predicted"/>
<dbReference type="AGR" id="FB:FBgn0262878"/>
<reference evidence="1 3" key="11">
    <citation type="journal article" date="2015" name="Genome Res.">
        <title>The Release 6 reference sequence of the Drosophila melanogaster genome.</title>
        <authorList>
            <person name="Hoskins R.A."/>
            <person name="Carlson J.W."/>
            <person name="Wan K.H."/>
            <person name="Park S."/>
            <person name="Mendez I."/>
            <person name="Galle S.E."/>
            <person name="Booth B.W."/>
            <person name="Pfeiffer B.D."/>
            <person name="George R.A."/>
            <person name="Svirskas R."/>
            <person name="Krzywinski M."/>
            <person name="Schein J."/>
            <person name="Accardo M.C."/>
            <person name="Damia E."/>
            <person name="Messina G."/>
            <person name="Mendez-Lago M."/>
            <person name="de Pablos B."/>
            <person name="Demakova O.V."/>
            <person name="Andreyeva E.N."/>
            <person name="Boldyreva L.V."/>
            <person name="Marra M."/>
            <person name="Carvalho A.B."/>
            <person name="Dimitri P."/>
            <person name="Villasante A."/>
            <person name="Zhimulev I.F."/>
            <person name="Rubin G.M."/>
            <person name="Karpen G.H."/>
            <person name="Celniker S.E."/>
        </authorList>
    </citation>
    <scope>NUCLEOTIDE SEQUENCE [LARGE SCALE GENOMIC DNA]</scope>
    <source>
        <strain evidence="3">Berkeley</strain>
    </source>
</reference>
<reference evidence="1 3" key="5">
    <citation type="journal article" date="2002" name="Genome Biol.">
        <title>Heterochromatic sequences in a Drosophila whole-genome shotgun assembly.</title>
        <authorList>
            <person name="Hoskins R.A."/>
            <person name="Smith C.D."/>
            <person name="Carlson J.W."/>
            <person name="Carvalho A.B."/>
            <person name="Halpern A."/>
            <person name="Kaminker J.S."/>
            <person name="Kennedy C."/>
            <person name="Mungall C.J."/>
            <person name="Sullivan B.A."/>
            <person name="Sutton G.G."/>
            <person name="Yasuhara J.C."/>
            <person name="Wakimoto B.T."/>
            <person name="Myers E.W."/>
            <person name="Celniker S.E."/>
            <person name="Rubin G.M."/>
            <person name="Karpen G.H."/>
        </authorList>
    </citation>
    <scope>NUCLEOTIDE SEQUENCE [LARGE SCALE GENOMIC DNA]</scope>
    <source>
        <strain evidence="3">Berkeley</strain>
    </source>
</reference>
<organism evidence="1 3">
    <name type="scientific">Drosophila melanogaster</name>
    <name type="common">Fruit fly</name>
    <dbReference type="NCBI Taxonomy" id="7227"/>
    <lineage>
        <taxon>Eukaryota</taxon>
        <taxon>Metazoa</taxon>
        <taxon>Ecdysozoa</taxon>
        <taxon>Arthropoda</taxon>
        <taxon>Hexapoda</taxon>
        <taxon>Insecta</taxon>
        <taxon>Pterygota</taxon>
        <taxon>Neoptera</taxon>
        <taxon>Endopterygota</taxon>
        <taxon>Diptera</taxon>
        <taxon>Brachycera</taxon>
        <taxon>Muscomorpha</taxon>
        <taxon>Ephydroidea</taxon>
        <taxon>Drosophilidae</taxon>
        <taxon>Drosophila</taxon>
        <taxon>Sophophora</taxon>
    </lineage>
</organism>
<evidence type="ECO:0000313" key="1">
    <source>
        <dbReference type="EMBL" id="AHN54617.1"/>
    </source>
</evidence>
<evidence type="ECO:0000313" key="2">
    <source>
        <dbReference type="FlyBase" id="FBgn0262878"/>
    </source>
</evidence>
<reference evidence="1 3" key="1">
    <citation type="journal article" date="2000" name="Science">
        <title>The genome sequence of Drosophila melanogaster.</title>
        <authorList>
            <person name="Adams M.D."/>
            <person name="Celniker S.E."/>
            <person name="Holt R.A."/>
            <person name="Evans C.A."/>
            <person name="Gocayne J.D."/>
            <person name="Amanatides P.G."/>
            <person name="Scherer S.E."/>
            <person name="Li P.W."/>
            <person name="Hoskins R.A."/>
            <person name="Galle R.F."/>
            <person name="George R.A."/>
            <person name="Lewis S.E."/>
            <person name="Richards S."/>
            <person name="Ashburner M."/>
            <person name="Henderson S.N."/>
            <person name="Sutton G.G."/>
            <person name="Wortman J.R."/>
            <person name="Yandell M.D."/>
            <person name="Zhang Q."/>
            <person name="Chen L.X."/>
            <person name="Brandon R.C."/>
            <person name="Rogers Y.H."/>
            <person name="Blazej R.G."/>
            <person name="Champe M."/>
            <person name="Pfeiffer B.D."/>
            <person name="Wan K.H."/>
            <person name="Doyle C."/>
            <person name="Baxter E.G."/>
            <person name="Helt G."/>
            <person name="Nelson C.R."/>
            <person name="Gabor G.L."/>
            <person name="Abril J.F."/>
            <person name="Agbayani A."/>
            <person name="An H.J."/>
            <person name="Andrews-Pfannkoch C."/>
            <person name="Baldwin D."/>
            <person name="Ballew R.M."/>
            <person name="Basu A."/>
            <person name="Baxendale J."/>
            <person name="Bayraktaroglu L."/>
            <person name="Beasley E.M."/>
            <person name="Beeson K.Y."/>
            <person name="Benos P.V."/>
            <person name="Berman B.P."/>
            <person name="Bhandari D."/>
            <person name="Bolshakov S."/>
            <person name="Borkova D."/>
            <person name="Botchan M.R."/>
            <person name="Bouck J."/>
            <person name="Brokstein P."/>
            <person name="Brottier P."/>
            <person name="Burtis K.C."/>
            <person name="Busam D.A."/>
            <person name="Butler H."/>
            <person name="Cadieu E."/>
            <person name="Center A."/>
            <person name="Chandra I."/>
            <person name="Cherry J.M."/>
            <person name="Cawley S."/>
            <person name="Dahlke C."/>
            <person name="Davenport L.B."/>
            <person name="Davies P."/>
            <person name="de Pablos B."/>
            <person name="Delcher A."/>
            <person name="Deng Z."/>
            <person name="Mays A.D."/>
            <person name="Dew I."/>
            <person name="Dietz S.M."/>
            <person name="Dodson K."/>
            <person name="Doup L.E."/>
            <person name="Downes M."/>
            <person name="Dugan-Rocha S."/>
            <person name="Dunkov B.C."/>
            <person name="Dunn P."/>
            <person name="Durbin K.J."/>
            <person name="Evangelista C.C."/>
            <person name="Ferraz C."/>
            <person name="Ferriera S."/>
            <person name="Fleischmann W."/>
            <person name="Fosler C."/>
            <person name="Gabrielian A.E."/>
            <person name="Garg N.S."/>
            <person name="Gelbart W.M."/>
            <person name="Glasser K."/>
            <person name="Glodek A."/>
            <person name="Gong F."/>
            <person name="Gorrell J.H."/>
            <person name="Gu Z."/>
            <person name="Guan P."/>
            <person name="Harris M."/>
            <person name="Harris N.L."/>
            <person name="Harvey D."/>
            <person name="Heiman T.J."/>
            <person name="Hernandez J.R."/>
            <person name="Houck J."/>
            <person name="Hostin D."/>
            <person name="Houston K.A."/>
            <person name="Howland T.J."/>
            <person name="Wei M.H."/>
            <person name="Ibegwam C."/>
            <person name="Jalali M."/>
            <person name="Kalush F."/>
            <person name="Karpen G.H."/>
            <person name="Ke Z."/>
            <person name="Kennison J.A."/>
            <person name="Ketchum K.A."/>
            <person name="Kimmel B.E."/>
            <person name="Kodira C.D."/>
            <person name="Kraft C."/>
            <person name="Kravitz S."/>
            <person name="Kulp D."/>
            <person name="Lai Z."/>
            <person name="Lasko P."/>
            <person name="Lei Y."/>
            <person name="Levitsky A.A."/>
            <person name="Li J."/>
            <person name="Li Z."/>
            <person name="Liang Y."/>
            <person name="Lin X."/>
            <person name="Liu X."/>
            <person name="Mattei B."/>
            <person name="McIntosh T.C."/>
            <person name="McLeod M.P."/>
            <person name="McPherson D."/>
            <person name="Merkulov G."/>
            <person name="Milshina N.V."/>
            <person name="Mobarry C."/>
            <person name="Morris J."/>
            <person name="Moshrefi A."/>
            <person name="Mount S.M."/>
            <person name="Moy M."/>
            <person name="Murphy B."/>
            <person name="Murphy L."/>
            <person name="Muzny D.M."/>
            <person name="Nelson D.L."/>
            <person name="Nelson D.R."/>
            <person name="Nelson K.A."/>
            <person name="Nixon K."/>
            <person name="Nusskern D.R."/>
            <person name="Pacleb J.M."/>
            <person name="Palazzolo M."/>
            <person name="Pittman G.S."/>
            <person name="Pan S."/>
            <person name="Pollard J."/>
            <person name="Puri V."/>
            <person name="Reese M.G."/>
            <person name="Reinert K."/>
            <person name="Remington K."/>
            <person name="Saunders R.D."/>
            <person name="Scheeler F."/>
            <person name="Shen H."/>
            <person name="Shue B.C."/>
            <person name="Siden-Kiamos I."/>
            <person name="Simpson M."/>
            <person name="Skupski M.P."/>
            <person name="Smith T."/>
            <person name="Spier E."/>
            <person name="Spradling A.C."/>
            <person name="Stapleton M."/>
            <person name="Strong R."/>
            <person name="Sun E."/>
            <person name="Svirskas R."/>
            <person name="Tector C."/>
            <person name="Turner R."/>
            <person name="Venter E."/>
            <person name="Wang A.H."/>
            <person name="Wang X."/>
            <person name="Wang Z.Y."/>
            <person name="Wassarman D.A."/>
            <person name="Weinstock G.M."/>
            <person name="Weissenbach J."/>
            <person name="Williams S.M."/>
            <person name="WoodageT"/>
            <person name="Worley K.C."/>
            <person name="Wu D."/>
            <person name="Yang S."/>
            <person name="Yao Q.A."/>
            <person name="Ye J."/>
            <person name="Yeh R.F."/>
            <person name="Zaveri J.S."/>
            <person name="Zhan M."/>
            <person name="Zhang G."/>
            <person name="Zhao Q."/>
            <person name="Zheng L."/>
            <person name="Zheng X.H."/>
            <person name="Zhong F.N."/>
            <person name="Zhong W."/>
            <person name="Zhou X."/>
            <person name="Zhu S."/>
            <person name="Zhu X."/>
            <person name="Smith H.O."/>
            <person name="Gibbs R.A."/>
            <person name="Myers E.W."/>
            <person name="Rubin G.M."/>
            <person name="Venter J.C."/>
        </authorList>
    </citation>
    <scope>NUCLEOTIDE SEQUENCE [LARGE SCALE GENOMIC DNA]</scope>
    <source>
        <strain evidence="3">Berkeley</strain>
    </source>
</reference>
<reference evidence="1 3" key="3">
    <citation type="journal article" date="2002" name="Genome Biol.">
        <title>Annotation of the Drosophila melanogaster euchromatic genome: a systematic review.</title>
        <authorList>
            <person name="Misra S."/>
            <person name="Crosby M.A."/>
            <person name="Mungall C.J."/>
            <person name="Matthews B.B."/>
            <person name="Campbell K.S."/>
            <person name="Hradecky P."/>
            <person name="Huang Y."/>
            <person name="Kaminker J.S."/>
            <person name="Millburn G.H."/>
            <person name="Prochnik S.E."/>
            <person name="Smith C.D."/>
            <person name="Tupy J.L."/>
            <person name="Whitfied E.J."/>
            <person name="Bayraktaroglu L."/>
            <person name="Berman B.P."/>
            <person name="Bettencourt B.R."/>
            <person name="Celniker S.E."/>
            <person name="de Grey A.D."/>
            <person name="Drysdale R.A."/>
            <person name="Harris N.L."/>
            <person name="Richter J."/>
            <person name="Russo S."/>
            <person name="Schroeder A.J."/>
            <person name="Shu S.Q."/>
            <person name="Stapleton M."/>
            <person name="Yamada C."/>
            <person name="Ashburner M."/>
            <person name="Gelbart W.M."/>
            <person name="Rubin G.M."/>
            <person name="Lewis S.E."/>
        </authorList>
    </citation>
    <scope>GENOME REANNOTATION</scope>
    <source>
        <strain evidence="3">Berkeley</strain>
    </source>
</reference>
<dbReference type="RefSeq" id="NP_001286103.1">
    <property type="nucleotide sequence ID" value="NM_001299174.1"/>
</dbReference>
<dbReference type="OrthoDB" id="7863263at2759"/>
<dbReference type="HOGENOM" id="CLU_3392725_0_0_1"/>
<reference evidence="1 3" key="9">
    <citation type="journal article" date="2015" name="G3 (Bethesda)">
        <title>Gene Model Annotations for Drosophila melanogaster: Impact of High-Throughput Data.</title>
        <authorList>
            <consortium name="FlyBase Consortium"/>
            <person name="Matthews B.B."/>
            <person name="Dos Santos G."/>
            <person name="Crosby M.A."/>
            <person name="Emmert D.B."/>
            <person name="St Pierre S.E."/>
            <person name="Gramates L.S."/>
            <person name="Zhou P."/>
            <person name="Schroeder A.J."/>
            <person name="Falls K."/>
            <person name="Strelets V."/>
            <person name="Russo S.M."/>
            <person name="Gelbart W.M."/>
            <person name="null"/>
        </authorList>
    </citation>
    <scope>NUCLEOTIDE SEQUENCE [LARGE SCALE GENOMIC DNA]</scope>
    <source>
        <strain evidence="3">Berkeley</strain>
    </source>
</reference>
<dbReference type="VEuPathDB" id="VectorBase:FBgn0262878"/>
<reference evidence="1 3" key="10">
    <citation type="journal article" date="2015" name="G3 (Bethesda)">
        <title>Gene Model Annotations for Drosophila melanogaster: The Rule-Benders.</title>
        <authorList>
            <consortium name="FlyBase Consortium"/>
            <person name="Crosby M.A."/>
            <person name="Gramates L.S."/>
            <person name="Dos Santos G."/>
            <person name="Matthews B.B."/>
            <person name="St Pierre S.E."/>
            <person name="Zhou P."/>
            <person name="Schroeder A.J."/>
            <person name="Falls K."/>
            <person name="Emmert D.B."/>
            <person name="Russo S.M."/>
            <person name="Gelbart W.M."/>
            <person name="null"/>
        </authorList>
    </citation>
    <scope>NUCLEOTIDE SEQUENCE [LARGE SCALE GENOMIC DNA]</scope>
    <source>
        <strain evidence="3">Berkeley</strain>
    </source>
</reference>
<dbReference type="AlphaFoldDB" id="X2JB35"/>
<name>X2JB35_DROME</name>
<keyword evidence="3" id="KW-1185">Reference proteome</keyword>
<reference evidence="1 3" key="2">
    <citation type="journal article" date="2002" name="Genome Biol.">
        <title>Finishing a whole-genome shotgun: release 3 of the Drosophila melanogaster euchromatic genome sequence.</title>
        <authorList>
            <person name="Celniker S.E."/>
            <person name="Wheeler D.A."/>
            <person name="Kronmiller B."/>
            <person name="Carlson J.W."/>
            <person name="Halpern A."/>
            <person name="Patel S."/>
            <person name="Adams M."/>
            <person name="Champe M."/>
            <person name="Dugan S.P."/>
            <person name="Frise E."/>
            <person name="Hodgson A."/>
            <person name="George R.A."/>
            <person name="Hoskins R.A."/>
            <person name="Laverty T."/>
            <person name="Muzny D.M."/>
            <person name="Nelson C.R."/>
            <person name="Pacleb J.M."/>
            <person name="Park S."/>
            <person name="Pfeiffer B.D."/>
            <person name="Richards S."/>
            <person name="Sodergren E.J."/>
            <person name="Svirskas R."/>
            <person name="Tabor P.E."/>
            <person name="Wan K."/>
            <person name="Stapleton M."/>
            <person name="Sutton G.G."/>
            <person name="Venter C."/>
            <person name="Weinstock G."/>
            <person name="Scherer S.E."/>
            <person name="Myers E.W."/>
            <person name="Gibbs R.A."/>
            <person name="Rubin G.M."/>
        </authorList>
    </citation>
    <scope>NUCLEOTIDE SEQUENCE [LARGE SCALE GENOMIC DNA]</scope>
    <source>
        <strain evidence="3">Berkeley</strain>
    </source>
</reference>
<dbReference type="Bgee" id="FBgn0262878">
    <property type="expression patterns" value="Expressed in mid-late elongation-stage spermatid (Drosophila) in testis and 18 other cell types or tissues"/>
</dbReference>
<dbReference type="EMBL" id="AE014134">
    <property type="protein sequence ID" value="AHN54617.1"/>
    <property type="molecule type" value="Genomic_DNA"/>
</dbReference>
<dbReference type="FlyBase" id="FBgn0262878">
    <property type="gene designation" value="CG43233"/>
</dbReference>
<dbReference type="GeneID" id="12798024"/>
<dbReference type="BioGRID-ORCS" id="12798024">
    <property type="hits" value="0 hits in 1 CRISPR screen"/>
</dbReference>
<evidence type="ECO:0000313" key="3">
    <source>
        <dbReference type="Proteomes" id="UP000000803"/>
    </source>
</evidence>
<reference evidence="1 3" key="8">
    <citation type="journal article" date="2007" name="Science">
        <title>Sequence finishing and mapping of Drosophila melanogaster heterochromatin.</title>
        <authorList>
            <person name="Hoskins R.A."/>
            <person name="Carlson J.W."/>
            <person name="Kennedy C."/>
            <person name="Acevedo D."/>
            <person name="Evans-Holm M."/>
            <person name="Frise E."/>
            <person name="Wan K.H."/>
            <person name="Park S."/>
            <person name="Mendez-Lago M."/>
            <person name="Rossi F."/>
            <person name="Villasante A."/>
            <person name="Dimitri P."/>
            <person name="Karpen G.H."/>
            <person name="Celniker S.E."/>
        </authorList>
    </citation>
    <scope>NUCLEOTIDE SEQUENCE [LARGE SCALE GENOMIC DNA]</scope>
    <source>
        <strain evidence="3">Berkeley</strain>
    </source>
</reference>